<feature type="chain" id="PRO_5045202759" evidence="1">
    <location>
        <begin position="19"/>
        <end position="840"/>
    </location>
</feature>
<evidence type="ECO:0000313" key="3">
    <source>
        <dbReference type="Proteomes" id="UP001565368"/>
    </source>
</evidence>
<organism evidence="2 3">
    <name type="scientific">Vanrija albida</name>
    <dbReference type="NCBI Taxonomy" id="181172"/>
    <lineage>
        <taxon>Eukaryota</taxon>
        <taxon>Fungi</taxon>
        <taxon>Dikarya</taxon>
        <taxon>Basidiomycota</taxon>
        <taxon>Agaricomycotina</taxon>
        <taxon>Tremellomycetes</taxon>
        <taxon>Trichosporonales</taxon>
        <taxon>Trichosporonaceae</taxon>
        <taxon>Vanrija</taxon>
    </lineage>
</organism>
<proteinExistence type="predicted"/>
<protein>
    <submittedName>
        <fullName evidence="2">Uncharacterized protein</fullName>
    </submittedName>
</protein>
<keyword evidence="3" id="KW-1185">Reference proteome</keyword>
<feature type="signal peptide" evidence="1">
    <location>
        <begin position="1"/>
        <end position="18"/>
    </location>
</feature>
<evidence type="ECO:0000256" key="1">
    <source>
        <dbReference type="SAM" id="SignalP"/>
    </source>
</evidence>
<keyword evidence="1" id="KW-0732">Signal</keyword>
<dbReference type="EMBL" id="JBBXJM010000002">
    <property type="protein sequence ID" value="KAL1410773.1"/>
    <property type="molecule type" value="Genomic_DNA"/>
</dbReference>
<gene>
    <name evidence="2" type="ORF">Q8F55_001715</name>
</gene>
<dbReference type="RefSeq" id="XP_069210717.1">
    <property type="nucleotide sequence ID" value="XM_069350331.1"/>
</dbReference>
<accession>A0ABR3Q7Y1</accession>
<dbReference type="Proteomes" id="UP001565368">
    <property type="component" value="Unassembled WGS sequence"/>
</dbReference>
<name>A0ABR3Q7Y1_9TREE</name>
<reference evidence="2 3" key="1">
    <citation type="submission" date="2023-08" db="EMBL/GenBank/DDBJ databases">
        <title>Annotated Genome Sequence of Vanrija albida AlHP1.</title>
        <authorList>
            <person name="Herzog R."/>
        </authorList>
    </citation>
    <scope>NUCLEOTIDE SEQUENCE [LARGE SCALE GENOMIC DNA]</scope>
    <source>
        <strain evidence="2 3">AlHP1</strain>
    </source>
</reference>
<dbReference type="GeneID" id="95982758"/>
<evidence type="ECO:0000313" key="2">
    <source>
        <dbReference type="EMBL" id="KAL1410773.1"/>
    </source>
</evidence>
<comment type="caution">
    <text evidence="2">The sequence shown here is derived from an EMBL/GenBank/DDBJ whole genome shotgun (WGS) entry which is preliminary data.</text>
</comment>
<sequence>MLVAVCLVAALAAQRASAAVFCNGSDSRQCDSALQDHKKCTRTLSDPECTRACGNVRFNFLVDCLQCWAELEYAQLPPAEITWRDDPTAPYTGNSYYYDQAATVVSSLYRNCRNGAGLPADTKNVSEPPLPVPLPPALVDRPRTCAWACDSINDPRAHKNDSYDLEWCLGININGHPQNNGCVRANSVICKQAVIDSRAACYQCRFSSASTTPHNSGGDWANDTSSQERARRNLDEMVQACSALGHKLTNPPLYAQWPLPTDPALGISVTPTTTTMLLAASLITALAAARVSAVNCTGADGDLCWSLFSDRIQCTSTFNEPGNNCSTVCEAANFNLLVECRQCVVDDLYARPRPSPGVPSDPLDPPSVYSGDSYAYDVNAGIVRAQYQVCRDTVGVPPGAANISEPPLPGDAPLPPSYVGRPRTCVWVCDRADSAGRNDSTAIDECFSLNSPLEKKEVSCAKLNGEVCNQGAFDDRAACYQCRLSQASSAGGTAWRSADWPSINWENNTYHQDKARRELDDMVQACSALGHQLTNTPLYTQWPLPTDPALGISVSPTTTFVAPTGVPGHDSTRMTVATQTAVAAVAAARDPHPSCETPLAYLLSNVHLSNARALHHLLHNAEFLIPLKDNCRPTLLHNYPVSLCSLVKPFAVDTRHITHLSFAVVCHVPGVATPRVVAAAIVSDRIGDGEFDFLDGAAAAAAALIPPATSPRGAVFGATEHPYASALTIKHDACRLSAALGLEVVVSNGRRHVLANSDFVGASFGVTCTGEPVGPVAGTGAAGAVEERGMGLWRTLAMQTHGRLLDRGRVSAETGWRESTSVVVGDWRRHDEGQGRVCML</sequence>